<dbReference type="Proteomes" id="UP000784294">
    <property type="component" value="Unassembled WGS sequence"/>
</dbReference>
<dbReference type="GO" id="GO:0009249">
    <property type="term" value="P:protein lipoylation"/>
    <property type="evidence" value="ECO:0007669"/>
    <property type="project" value="TreeGrafter"/>
</dbReference>
<name>A0A448XLT4_9PLAT</name>
<evidence type="ECO:0000313" key="6">
    <source>
        <dbReference type="EMBL" id="VEL39739.1"/>
    </source>
</evidence>
<dbReference type="Pfam" id="PF01597">
    <property type="entry name" value="GCV_H"/>
    <property type="match status" value="1"/>
</dbReference>
<keyword evidence="7" id="KW-1185">Reference proteome</keyword>
<evidence type="ECO:0000256" key="1">
    <source>
        <dbReference type="ARBA" id="ARBA00009249"/>
    </source>
</evidence>
<evidence type="ECO:0000256" key="4">
    <source>
        <dbReference type="ARBA" id="ARBA00022946"/>
    </source>
</evidence>
<dbReference type="OrthoDB" id="10264154at2759"/>
<proteinExistence type="inferred from homology"/>
<evidence type="ECO:0000256" key="2">
    <source>
        <dbReference type="ARBA" id="ARBA00018130"/>
    </source>
</evidence>
<organism evidence="6 7">
    <name type="scientific">Protopolystoma xenopodis</name>
    <dbReference type="NCBI Taxonomy" id="117903"/>
    <lineage>
        <taxon>Eukaryota</taxon>
        <taxon>Metazoa</taxon>
        <taxon>Spiralia</taxon>
        <taxon>Lophotrochozoa</taxon>
        <taxon>Platyhelminthes</taxon>
        <taxon>Monogenea</taxon>
        <taxon>Polyopisthocotylea</taxon>
        <taxon>Polystomatidea</taxon>
        <taxon>Polystomatidae</taxon>
        <taxon>Protopolystoma</taxon>
    </lineage>
</organism>
<gene>
    <name evidence="6" type="ORF">PXEA_LOCUS33179</name>
</gene>
<dbReference type="PANTHER" id="PTHR11715">
    <property type="entry name" value="GLYCINE CLEAVAGE SYSTEM H PROTEIN"/>
    <property type="match status" value="1"/>
</dbReference>
<dbReference type="InterPro" id="IPR011053">
    <property type="entry name" value="Single_hybrid_motif"/>
</dbReference>
<dbReference type="PROSITE" id="PS50968">
    <property type="entry name" value="BIOTINYL_LIPOYL"/>
    <property type="match status" value="1"/>
</dbReference>
<dbReference type="InterPro" id="IPR033753">
    <property type="entry name" value="GCV_H/Fam206"/>
</dbReference>
<dbReference type="InterPro" id="IPR002930">
    <property type="entry name" value="GCV_H"/>
</dbReference>
<dbReference type="GO" id="GO:0005739">
    <property type="term" value="C:mitochondrion"/>
    <property type="evidence" value="ECO:0007669"/>
    <property type="project" value="TreeGrafter"/>
</dbReference>
<dbReference type="GO" id="GO:0005960">
    <property type="term" value="C:glycine cleavage complex"/>
    <property type="evidence" value="ECO:0007669"/>
    <property type="project" value="InterPro"/>
</dbReference>
<dbReference type="PANTHER" id="PTHR11715:SF3">
    <property type="entry name" value="GLYCINE CLEAVAGE SYSTEM H PROTEIN-RELATED"/>
    <property type="match status" value="1"/>
</dbReference>
<dbReference type="SUPFAM" id="SSF51230">
    <property type="entry name" value="Single hybrid motif"/>
    <property type="match status" value="1"/>
</dbReference>
<dbReference type="Gene3D" id="2.40.50.100">
    <property type="match status" value="1"/>
</dbReference>
<comment type="similarity">
    <text evidence="1">Belongs to the GcvH family.</text>
</comment>
<evidence type="ECO:0000313" key="7">
    <source>
        <dbReference type="Proteomes" id="UP000784294"/>
    </source>
</evidence>
<dbReference type="CDD" id="cd06848">
    <property type="entry name" value="GCS_H"/>
    <property type="match status" value="1"/>
</dbReference>
<dbReference type="GO" id="GO:0019464">
    <property type="term" value="P:glycine decarboxylation via glycine cleavage system"/>
    <property type="evidence" value="ECO:0007669"/>
    <property type="project" value="InterPro"/>
</dbReference>
<reference evidence="6" key="1">
    <citation type="submission" date="2018-11" db="EMBL/GenBank/DDBJ databases">
        <authorList>
            <consortium name="Pathogen Informatics"/>
        </authorList>
    </citation>
    <scope>NUCLEOTIDE SEQUENCE</scope>
</reference>
<keyword evidence="4" id="KW-0809">Transit peptide</keyword>
<dbReference type="EMBL" id="CAAALY010262373">
    <property type="protein sequence ID" value="VEL39739.1"/>
    <property type="molecule type" value="Genomic_DNA"/>
</dbReference>
<sequence>MFFTDKHEWIKLQQNIGIVGISDYAQNKLGDIVYVQLPRVGDELLQHGEFGAVESVKAASELYSPASGKVIEVNDLVESNAALINKSAQEEVLSRSSLKRDGNQNNCPGIFF</sequence>
<accession>A0A448XLT4</accession>
<dbReference type="InterPro" id="IPR003016">
    <property type="entry name" value="2-oxoA_DH_lipoyl-BS"/>
</dbReference>
<protein>
    <recommendedName>
        <fullName evidence="2">Glycine cleavage system H protein, mitochondrial</fullName>
    </recommendedName>
</protein>
<dbReference type="PROSITE" id="PS00189">
    <property type="entry name" value="LIPOYL"/>
    <property type="match status" value="1"/>
</dbReference>
<dbReference type="AlphaFoldDB" id="A0A448XLT4"/>
<dbReference type="InterPro" id="IPR000089">
    <property type="entry name" value="Biotin_lipoyl"/>
</dbReference>
<comment type="caution">
    <text evidence="6">The sequence shown here is derived from an EMBL/GenBank/DDBJ whole genome shotgun (WGS) entry which is preliminary data.</text>
</comment>
<evidence type="ECO:0000256" key="3">
    <source>
        <dbReference type="ARBA" id="ARBA00022823"/>
    </source>
</evidence>
<feature type="domain" description="Lipoyl-binding" evidence="5">
    <location>
        <begin position="16"/>
        <end position="97"/>
    </location>
</feature>
<evidence type="ECO:0000259" key="5">
    <source>
        <dbReference type="PROSITE" id="PS50968"/>
    </source>
</evidence>
<keyword evidence="3" id="KW-0450">Lipoyl</keyword>